<accession>A0A5N5SUK9</accession>
<dbReference type="EMBL" id="SEYY01020003">
    <property type="protein sequence ID" value="KAB7497702.1"/>
    <property type="molecule type" value="Genomic_DNA"/>
</dbReference>
<dbReference type="AlphaFoldDB" id="A0A5N5SUK9"/>
<keyword evidence="3" id="KW-1185">Reference proteome</keyword>
<feature type="compositionally biased region" description="Polar residues" evidence="1">
    <location>
        <begin position="165"/>
        <end position="177"/>
    </location>
</feature>
<feature type="region of interest" description="Disordered" evidence="1">
    <location>
        <begin position="140"/>
        <end position="189"/>
    </location>
</feature>
<feature type="region of interest" description="Disordered" evidence="1">
    <location>
        <begin position="630"/>
        <end position="652"/>
    </location>
</feature>
<proteinExistence type="predicted"/>
<feature type="region of interest" description="Disordered" evidence="1">
    <location>
        <begin position="354"/>
        <end position="384"/>
    </location>
</feature>
<feature type="compositionally biased region" description="Basic and acidic residues" evidence="1">
    <location>
        <begin position="208"/>
        <end position="222"/>
    </location>
</feature>
<protein>
    <submittedName>
        <fullName evidence="2">Uncharacterized protein</fullName>
    </submittedName>
</protein>
<feature type="compositionally biased region" description="Polar residues" evidence="1">
    <location>
        <begin position="872"/>
        <end position="886"/>
    </location>
</feature>
<organism evidence="2 3">
    <name type="scientific">Armadillidium nasatum</name>
    <dbReference type="NCBI Taxonomy" id="96803"/>
    <lineage>
        <taxon>Eukaryota</taxon>
        <taxon>Metazoa</taxon>
        <taxon>Ecdysozoa</taxon>
        <taxon>Arthropoda</taxon>
        <taxon>Crustacea</taxon>
        <taxon>Multicrustacea</taxon>
        <taxon>Malacostraca</taxon>
        <taxon>Eumalacostraca</taxon>
        <taxon>Peracarida</taxon>
        <taxon>Isopoda</taxon>
        <taxon>Oniscidea</taxon>
        <taxon>Crinocheta</taxon>
        <taxon>Armadillidiidae</taxon>
        <taxon>Armadillidium</taxon>
    </lineage>
</organism>
<dbReference type="Proteomes" id="UP000326759">
    <property type="component" value="Unassembled WGS sequence"/>
</dbReference>
<feature type="region of interest" description="Disordered" evidence="1">
    <location>
        <begin position="402"/>
        <end position="441"/>
    </location>
</feature>
<evidence type="ECO:0000313" key="3">
    <source>
        <dbReference type="Proteomes" id="UP000326759"/>
    </source>
</evidence>
<evidence type="ECO:0000313" key="2">
    <source>
        <dbReference type="EMBL" id="KAB7497702.1"/>
    </source>
</evidence>
<feature type="region of interest" description="Disordered" evidence="1">
    <location>
        <begin position="1"/>
        <end position="128"/>
    </location>
</feature>
<feature type="compositionally biased region" description="Polar residues" evidence="1">
    <location>
        <begin position="785"/>
        <end position="796"/>
    </location>
</feature>
<feature type="compositionally biased region" description="Polar residues" evidence="1">
    <location>
        <begin position="632"/>
        <end position="647"/>
    </location>
</feature>
<feature type="compositionally biased region" description="Basic and acidic residues" evidence="1">
    <location>
        <begin position="79"/>
        <end position="105"/>
    </location>
</feature>
<feature type="compositionally biased region" description="Low complexity" evidence="1">
    <location>
        <begin position="813"/>
        <end position="828"/>
    </location>
</feature>
<feature type="compositionally biased region" description="Basic and acidic residues" evidence="1">
    <location>
        <begin position="140"/>
        <end position="163"/>
    </location>
</feature>
<sequence>MQHLHDKASSNCSKYAKVDDKTNEDSDEEVSNASETLLQDDHILDEDLEPTQKFSYSLISKNKDKSSNTDLNSSKHGKKLSEKDSTHSEKRISDADTRNVYEKTDSSNGYNTDESTDEEEEEIPLGIDFEVNKIEVMSEDKCNDEQETKLPADSRKEQIHAESLEPTQKFLNSPTISDENEKFTDVNNTYSDDLRKDFTKAKMFSRANLDENKSNTDRKTDSANKSVNVEDNEVNVSVISDTSKKEEKTSELIQNFVNSNSESVEATENNDLFKGSDKPLSSDVNGLNDSVLKNIKSDSLIEFNGDKETNIKNLLNTSVNKIDEGLSTRSFSKNVTDDGDLSKLELTGDSLTLSVKKKPDDQEIQMEDTTPNNPKTDSNEAASVNTSEFTYSCLEIDWSGLPSEESMSPIKSKGKNIDRETTPDKNPVRDGNESFDDDDMTYEEANTTGKSQALFDLPSDSEVELVEDDDINSPSVKHKVNKFNEQNILPSSSLKRSKRKYNELNSNSSINKCLEKDMATKTEQCSEMGTKALTVDSMLECSSNNSERSVKTRASRISIRNRNKNKYARVEKDDFEAHKGKDYKSNILKINLENLDKKVTRGNCRDIATDELQKETVGENTKLNSLYEESLNPKSSSTPVKFDTTSVGDRRPKLNSKTKTIFSKENLSKTVLESRVCCDSSSKDSRIEDKHVKNKNITNINQPTIFYESKEVDVAKSGCTTRRGRKSAAPSRYSPSKVENVVSKKKDNAICKMEKDKSLCLSNERGNVAVNVSKKSNIVKRSVGNIGSSSDLTQETKSCESNKKYKTRHSKSDSVSSLFSKPNNSEPNESSKEVFKSNKNSSANKTKLTEEIKPTAITRSTRGSSKLPIDEASNSSIKSDTDIGNS</sequence>
<feature type="compositionally biased region" description="Acidic residues" evidence="1">
    <location>
        <begin position="114"/>
        <end position="123"/>
    </location>
</feature>
<feature type="compositionally biased region" description="Basic and acidic residues" evidence="1">
    <location>
        <begin position="415"/>
        <end position="432"/>
    </location>
</feature>
<comment type="caution">
    <text evidence="2">The sequence shown here is derived from an EMBL/GenBank/DDBJ whole genome shotgun (WGS) entry which is preliminary data.</text>
</comment>
<name>A0A5N5SUK9_9CRUS</name>
<feature type="region of interest" description="Disordered" evidence="1">
    <location>
        <begin position="784"/>
        <end position="886"/>
    </location>
</feature>
<feature type="region of interest" description="Disordered" evidence="1">
    <location>
        <begin position="208"/>
        <end position="229"/>
    </location>
</feature>
<evidence type="ECO:0000256" key="1">
    <source>
        <dbReference type="SAM" id="MobiDB-lite"/>
    </source>
</evidence>
<feature type="compositionally biased region" description="Polar residues" evidence="1">
    <location>
        <begin position="367"/>
        <end position="384"/>
    </location>
</feature>
<gene>
    <name evidence="2" type="ORF">Anas_02814</name>
</gene>
<reference evidence="2 3" key="1">
    <citation type="journal article" date="2019" name="PLoS Biol.">
        <title>Sex chromosomes control vertical transmission of feminizing Wolbachia symbionts in an isopod.</title>
        <authorList>
            <person name="Becking T."/>
            <person name="Chebbi M.A."/>
            <person name="Giraud I."/>
            <person name="Moumen B."/>
            <person name="Laverre T."/>
            <person name="Caubet Y."/>
            <person name="Peccoud J."/>
            <person name="Gilbert C."/>
            <person name="Cordaux R."/>
        </authorList>
    </citation>
    <scope>NUCLEOTIDE SEQUENCE [LARGE SCALE GENOMIC DNA]</scope>
    <source>
        <strain evidence="2">ANa2</strain>
        <tissue evidence="2">Whole body excluding digestive tract and cuticle</tissue>
    </source>
</reference>